<feature type="transmembrane region" description="Helical" evidence="1">
    <location>
        <begin position="12"/>
        <end position="34"/>
    </location>
</feature>
<evidence type="ECO:0000256" key="1">
    <source>
        <dbReference type="SAM" id="Phobius"/>
    </source>
</evidence>
<proteinExistence type="predicted"/>
<keyword evidence="1" id="KW-1133">Transmembrane helix</keyword>
<protein>
    <recommendedName>
        <fullName evidence="4">DUF5518 domain-containing protein</fullName>
    </recommendedName>
</protein>
<feature type="transmembrane region" description="Helical" evidence="1">
    <location>
        <begin position="40"/>
        <end position="59"/>
    </location>
</feature>
<comment type="caution">
    <text evidence="2">The sequence shown here is derived from an EMBL/GenBank/DDBJ whole genome shotgun (WGS) entry which is preliminary data.</text>
</comment>
<accession>A0A1X4G9J6</accession>
<organism evidence="2 3">
    <name type="scientific">Halorubrum ezzemoulense DSM 17463</name>
    <dbReference type="NCBI Taxonomy" id="1121945"/>
    <lineage>
        <taxon>Archaea</taxon>
        <taxon>Methanobacteriati</taxon>
        <taxon>Methanobacteriota</taxon>
        <taxon>Stenosarchaea group</taxon>
        <taxon>Halobacteria</taxon>
        <taxon>Halobacteriales</taxon>
        <taxon>Haloferacaceae</taxon>
        <taxon>Halorubrum</taxon>
    </lineage>
</organism>
<evidence type="ECO:0008006" key="4">
    <source>
        <dbReference type="Google" id="ProtNLM"/>
    </source>
</evidence>
<keyword evidence="1" id="KW-0812">Transmembrane</keyword>
<feature type="transmembrane region" description="Helical" evidence="1">
    <location>
        <begin position="71"/>
        <end position="93"/>
    </location>
</feature>
<name>A0A1X4G9J6_HALEZ</name>
<dbReference type="Proteomes" id="UP000193587">
    <property type="component" value="Unassembled WGS sequence"/>
</dbReference>
<sequence length="139" mass="14163">MPSNTRGRRIPQVWHVVILGTIASLPATAVINWLPNSEATAGGGAIIVGPMIAGAIAAKRSVEPDAVGLRAGFLGGIVAVSGFMLTEATSVAWSLNTTVFFLIAVVMLLCLSPVFGLIFGRIGGWAASSVGGFGVDQPS</sequence>
<keyword evidence="1" id="KW-0472">Membrane</keyword>
<dbReference type="GeneID" id="301361615"/>
<dbReference type="Pfam" id="PF17647">
    <property type="entry name" value="DUF5518"/>
    <property type="match status" value="1"/>
</dbReference>
<dbReference type="AlphaFoldDB" id="A0A1X4G9J6"/>
<dbReference type="InterPro" id="IPR040493">
    <property type="entry name" value="DUF5518"/>
</dbReference>
<evidence type="ECO:0000313" key="2">
    <source>
        <dbReference type="EMBL" id="OSO93875.1"/>
    </source>
</evidence>
<reference evidence="2 3" key="1">
    <citation type="submission" date="2017-04" db="EMBL/GenBank/DDBJ databases">
        <title>MLSA of the genus Halorubrum.</title>
        <authorList>
            <person name="De La Haba R."/>
            <person name="Sanchez-Porro C."/>
            <person name="Infante-Dominguez C."/>
            <person name="Ventosa A."/>
        </authorList>
    </citation>
    <scope>NUCLEOTIDE SEQUENCE [LARGE SCALE GENOMIC DNA]</scope>
    <source>
        <strain evidence="2 3">DSM 17463</strain>
    </source>
</reference>
<dbReference type="RefSeq" id="WP_080508647.1">
    <property type="nucleotide sequence ID" value="NZ_ATXS01000020.1"/>
</dbReference>
<evidence type="ECO:0000313" key="3">
    <source>
        <dbReference type="Proteomes" id="UP000193587"/>
    </source>
</evidence>
<dbReference type="EMBL" id="NEDJ01000072">
    <property type="protein sequence ID" value="OSO93875.1"/>
    <property type="molecule type" value="Genomic_DNA"/>
</dbReference>
<gene>
    <name evidence="2" type="ORF">B9H04_14935</name>
</gene>
<feature type="transmembrane region" description="Helical" evidence="1">
    <location>
        <begin position="99"/>
        <end position="119"/>
    </location>
</feature>